<name>A0A6B0YY43_9CHLR</name>
<protein>
    <submittedName>
        <fullName evidence="4">Tetratricopeptide repeat protein</fullName>
    </submittedName>
</protein>
<keyword evidence="1" id="KW-0677">Repeat</keyword>
<dbReference type="EMBL" id="VXRG01000130">
    <property type="protein sequence ID" value="MXY94899.1"/>
    <property type="molecule type" value="Genomic_DNA"/>
</dbReference>
<comment type="caution">
    <text evidence="4">The sequence shown here is derived from an EMBL/GenBank/DDBJ whole genome shotgun (WGS) entry which is preliminary data.</text>
</comment>
<dbReference type="PANTHER" id="PTHR44858">
    <property type="entry name" value="TETRATRICOPEPTIDE REPEAT PROTEIN 6"/>
    <property type="match status" value="1"/>
</dbReference>
<dbReference type="InterPro" id="IPR014966">
    <property type="entry name" value="FRG-dom"/>
</dbReference>
<evidence type="ECO:0000256" key="1">
    <source>
        <dbReference type="ARBA" id="ARBA00022737"/>
    </source>
</evidence>
<dbReference type="AlphaFoldDB" id="A0A6B0YY43"/>
<gene>
    <name evidence="4" type="ORF">F4Y42_15785</name>
</gene>
<dbReference type="SMART" id="SM00028">
    <property type="entry name" value="TPR"/>
    <property type="match status" value="5"/>
</dbReference>
<dbReference type="InterPro" id="IPR050498">
    <property type="entry name" value="Ycf3"/>
</dbReference>
<proteinExistence type="predicted"/>
<feature type="domain" description="FRG" evidence="3">
    <location>
        <begin position="15"/>
        <end position="127"/>
    </location>
</feature>
<reference evidence="4" key="1">
    <citation type="submission" date="2019-09" db="EMBL/GenBank/DDBJ databases">
        <title>Characterisation of the sponge microbiome using genome-centric metagenomics.</title>
        <authorList>
            <person name="Engelberts J.P."/>
            <person name="Robbins S.J."/>
            <person name="De Goeij J.M."/>
            <person name="Aranda M."/>
            <person name="Bell S.C."/>
            <person name="Webster N.S."/>
        </authorList>
    </citation>
    <scope>NUCLEOTIDE SEQUENCE</scope>
    <source>
        <strain evidence="4">SB0664_bin_27</strain>
    </source>
</reference>
<sequence length="529" mass="59007">MTAVERAFLSRTGDLPGTCVFRGQADSRWRLYSAATRRLISYFDNDESIIEKAVFSDMHWIYHRSVLLEPARNHGFGSANGHKIPDIQLLAQLHGFGAATGFLDFALDPLAALWYACEGDECDGRVYFLDLDRLTGFRQIAVGEAAQSVEELFRYPDKQGGNLYFHMSELEKNAARVSLSQGLSVQAWPLIPADAVSSIVVAASDKPQIRQELGEMFDYREPAPFADLQRFSAVNSPRLPLQHIEDPEFSLLLGNQRYLQGDYSGAITHYDKSIELASDTEFAYFHYVRGNAKAADGDLKGALQDYDSGIHCQEGLSADREGNSEGITDAYFHWGLYFNRGNVKAELGDLEGALGDYEEAIRKSRQVGATEQVIYINRGHVNYLLNRYGDAIRDFEQAIEVGDFMAQFKKANMLVILGRFDEALECYESAIRDGDDRSGVICNRNGVAAILNRIGGDGYVVRSPRYKDSSQRPIIDVSLRADADNRFTEFFNFHGMRGNIGNTGTQHLPGGEGYRGKPGFVVVVKGEEW</sequence>
<dbReference type="SUPFAM" id="SSF81901">
    <property type="entry name" value="HCP-like"/>
    <property type="match status" value="1"/>
</dbReference>
<evidence type="ECO:0000256" key="2">
    <source>
        <dbReference type="ARBA" id="ARBA00022803"/>
    </source>
</evidence>
<dbReference type="Pfam" id="PF08867">
    <property type="entry name" value="FRG"/>
    <property type="match status" value="1"/>
</dbReference>
<dbReference type="InterPro" id="IPR011990">
    <property type="entry name" value="TPR-like_helical_dom_sf"/>
</dbReference>
<organism evidence="4">
    <name type="scientific">Caldilineaceae bacterium SB0664_bin_27</name>
    <dbReference type="NCBI Taxonomy" id="2605260"/>
    <lineage>
        <taxon>Bacteria</taxon>
        <taxon>Bacillati</taxon>
        <taxon>Chloroflexota</taxon>
        <taxon>Caldilineae</taxon>
        <taxon>Caldilineales</taxon>
        <taxon>Caldilineaceae</taxon>
    </lineage>
</organism>
<evidence type="ECO:0000313" key="4">
    <source>
        <dbReference type="EMBL" id="MXY94899.1"/>
    </source>
</evidence>
<dbReference type="Pfam" id="PF13432">
    <property type="entry name" value="TPR_16"/>
    <property type="match status" value="1"/>
</dbReference>
<dbReference type="PANTHER" id="PTHR44858:SF1">
    <property type="entry name" value="UDP-N-ACETYLGLUCOSAMINE--PEPTIDE N-ACETYLGLUCOSAMINYLTRANSFERASE SPINDLY-RELATED"/>
    <property type="match status" value="1"/>
</dbReference>
<dbReference type="SMART" id="SM00901">
    <property type="entry name" value="FRG"/>
    <property type="match status" value="1"/>
</dbReference>
<keyword evidence="2" id="KW-0802">TPR repeat</keyword>
<evidence type="ECO:0000259" key="3">
    <source>
        <dbReference type="SMART" id="SM00901"/>
    </source>
</evidence>
<accession>A0A6B0YY43</accession>
<dbReference type="Gene3D" id="1.25.40.10">
    <property type="entry name" value="Tetratricopeptide repeat domain"/>
    <property type="match status" value="1"/>
</dbReference>
<dbReference type="InterPro" id="IPR019734">
    <property type="entry name" value="TPR_rpt"/>
</dbReference>